<sequence length="248" mass="27011">MKNRSPTGAPRAGYGPLPTRPRPALSPARATVLAALRRQPGPITLADLSDATGLHVNTLREHIDALIEVGLVERRRAEPSGRGRPAWLYEAVDGPDEPESTYGGLAAALATVIQRTSTSPRDDAIRAGTTWGRELAKKRPAVDRRRRGAERQAAAVRRVVELFRQLGFAPETDDRRGVVRLTRCPLLDTAKRYPDVVCGVHLGIVRGAIEEYGGDPTGSDLQPFSEPGACRLDLPLPSRRVRADRDEP</sequence>
<proteinExistence type="predicted"/>
<feature type="region of interest" description="Disordered" evidence="1">
    <location>
        <begin position="216"/>
        <end position="248"/>
    </location>
</feature>
<name>A0A3D9V645_THECX</name>
<evidence type="ECO:0000313" key="3">
    <source>
        <dbReference type="Proteomes" id="UP000256485"/>
    </source>
</evidence>
<keyword evidence="3" id="KW-1185">Reference proteome</keyword>
<dbReference type="Pfam" id="PF12840">
    <property type="entry name" value="HTH_20"/>
    <property type="match status" value="1"/>
</dbReference>
<accession>A0A3D9V645</accession>
<dbReference type="AlphaFoldDB" id="A0A3D9V645"/>
<feature type="region of interest" description="Disordered" evidence="1">
    <location>
        <begin position="1"/>
        <end position="24"/>
    </location>
</feature>
<protein>
    <submittedName>
        <fullName evidence="2">Transcriptional regulator</fullName>
    </submittedName>
</protein>
<dbReference type="InterPro" id="IPR036388">
    <property type="entry name" value="WH-like_DNA-bd_sf"/>
</dbReference>
<dbReference type="InterPro" id="IPR011991">
    <property type="entry name" value="ArsR-like_HTH"/>
</dbReference>
<gene>
    <name evidence="2" type="ORF">DFJ64_2375</name>
</gene>
<reference evidence="2 3" key="1">
    <citation type="submission" date="2018-08" db="EMBL/GenBank/DDBJ databases">
        <title>Sequencing the genomes of 1000 actinobacteria strains.</title>
        <authorList>
            <person name="Klenk H.-P."/>
        </authorList>
    </citation>
    <scope>NUCLEOTIDE SEQUENCE [LARGE SCALE GENOMIC DNA]</scope>
    <source>
        <strain evidence="2 3">DSM 22891</strain>
    </source>
</reference>
<dbReference type="InterPro" id="IPR036390">
    <property type="entry name" value="WH_DNA-bd_sf"/>
</dbReference>
<evidence type="ECO:0000256" key="1">
    <source>
        <dbReference type="SAM" id="MobiDB-lite"/>
    </source>
</evidence>
<dbReference type="EMBL" id="QTUC01000001">
    <property type="protein sequence ID" value="REF36939.1"/>
    <property type="molecule type" value="Genomic_DNA"/>
</dbReference>
<dbReference type="RefSeq" id="WP_245941086.1">
    <property type="nucleotide sequence ID" value="NZ_QTUC01000001.1"/>
</dbReference>
<organism evidence="2 3">
    <name type="scientific">Thermasporomyces composti</name>
    <dbReference type="NCBI Taxonomy" id="696763"/>
    <lineage>
        <taxon>Bacteria</taxon>
        <taxon>Bacillati</taxon>
        <taxon>Actinomycetota</taxon>
        <taxon>Actinomycetes</taxon>
        <taxon>Propionibacteriales</taxon>
        <taxon>Nocardioidaceae</taxon>
        <taxon>Thermasporomyces</taxon>
    </lineage>
</organism>
<dbReference type="Proteomes" id="UP000256485">
    <property type="component" value="Unassembled WGS sequence"/>
</dbReference>
<dbReference type="SUPFAM" id="SSF46785">
    <property type="entry name" value="Winged helix' DNA-binding domain"/>
    <property type="match status" value="1"/>
</dbReference>
<evidence type="ECO:0000313" key="2">
    <source>
        <dbReference type="EMBL" id="REF36939.1"/>
    </source>
</evidence>
<dbReference type="Gene3D" id="1.10.10.10">
    <property type="entry name" value="Winged helix-like DNA-binding domain superfamily/Winged helix DNA-binding domain"/>
    <property type="match status" value="1"/>
</dbReference>
<comment type="caution">
    <text evidence="2">The sequence shown here is derived from an EMBL/GenBank/DDBJ whole genome shotgun (WGS) entry which is preliminary data.</text>
</comment>
<dbReference type="CDD" id="cd00090">
    <property type="entry name" value="HTH_ARSR"/>
    <property type="match status" value="1"/>
</dbReference>